<accession>A0ABW2M2Q4</accession>
<evidence type="ECO:0000313" key="2">
    <source>
        <dbReference type="Proteomes" id="UP001596509"/>
    </source>
</evidence>
<name>A0ABW2M2Q4_9ACTN</name>
<organism evidence="1 2">
    <name type="scientific">Streptomyces caviscabies</name>
    <dbReference type="NCBI Taxonomy" id="90079"/>
    <lineage>
        <taxon>Bacteria</taxon>
        <taxon>Bacillati</taxon>
        <taxon>Actinomycetota</taxon>
        <taxon>Actinomycetes</taxon>
        <taxon>Kitasatosporales</taxon>
        <taxon>Streptomycetaceae</taxon>
        <taxon>Streptomyces</taxon>
    </lineage>
</organism>
<dbReference type="RefSeq" id="WP_319285796.1">
    <property type="nucleotide sequence ID" value="NZ_JBHTCK010000001.1"/>
</dbReference>
<reference evidence="2" key="1">
    <citation type="journal article" date="2019" name="Int. J. Syst. Evol. Microbiol.">
        <title>The Global Catalogue of Microorganisms (GCM) 10K type strain sequencing project: providing services to taxonomists for standard genome sequencing and annotation.</title>
        <authorList>
            <consortium name="The Broad Institute Genomics Platform"/>
            <consortium name="The Broad Institute Genome Sequencing Center for Infectious Disease"/>
            <person name="Wu L."/>
            <person name="Ma J."/>
        </authorList>
    </citation>
    <scope>NUCLEOTIDE SEQUENCE [LARGE SCALE GENOMIC DNA]</scope>
    <source>
        <strain evidence="2">ICMP 19430</strain>
    </source>
</reference>
<keyword evidence="2" id="KW-1185">Reference proteome</keyword>
<protein>
    <submittedName>
        <fullName evidence="1">Uncharacterized protein</fullName>
    </submittedName>
</protein>
<dbReference type="EMBL" id="JBHTCK010000001">
    <property type="protein sequence ID" value="MFC7349096.1"/>
    <property type="molecule type" value="Genomic_DNA"/>
</dbReference>
<dbReference type="Proteomes" id="UP001596509">
    <property type="component" value="Unassembled WGS sequence"/>
</dbReference>
<proteinExistence type="predicted"/>
<comment type="caution">
    <text evidence="1">The sequence shown here is derived from an EMBL/GenBank/DDBJ whole genome shotgun (WGS) entry which is preliminary data.</text>
</comment>
<evidence type="ECO:0000313" key="1">
    <source>
        <dbReference type="EMBL" id="MFC7349096.1"/>
    </source>
</evidence>
<gene>
    <name evidence="1" type="ORF">ACFQW9_00410</name>
</gene>
<sequence length="138" mass="14584">MSEAYASPAADDGDICHVYAVNSVPSDRLAVTWDLVWGTPEGEPAPEFRVLPMGEQALAAPDAGVVRVACRSEKLPGSTPARIRLGVERWSPEDPEGDPEKLKDAYATVAHSFALAMAKELGCENDGGLAARPVLDPA</sequence>